<feature type="disulfide bond" evidence="17">
    <location>
        <begin position="583"/>
        <end position="592"/>
    </location>
</feature>
<keyword evidence="6 18" id="KW-0812">Transmembrane</keyword>
<feature type="domain" description="EGF-like" evidence="20">
    <location>
        <begin position="1343"/>
        <end position="1377"/>
    </location>
</feature>
<dbReference type="FunFam" id="2.10.25.10:FF:000472">
    <property type="entry name" value="Uncharacterized protein, isoform A"/>
    <property type="match status" value="2"/>
</dbReference>
<dbReference type="GO" id="GO:0048598">
    <property type="term" value="P:embryonic morphogenesis"/>
    <property type="evidence" value="ECO:0007669"/>
    <property type="project" value="UniProtKB-ARBA"/>
</dbReference>
<feature type="domain" description="EGF-like" evidence="20">
    <location>
        <begin position="22"/>
        <end position="58"/>
    </location>
</feature>
<dbReference type="Gene3D" id="2.10.25.10">
    <property type="entry name" value="Laminin"/>
    <property type="match status" value="25"/>
</dbReference>
<dbReference type="EMBL" id="JAPXFL010000001">
    <property type="protein sequence ID" value="KAK9511458.1"/>
    <property type="molecule type" value="Genomic_DNA"/>
</dbReference>
<dbReference type="PROSITE" id="PS01186">
    <property type="entry name" value="EGF_2"/>
    <property type="match status" value="16"/>
</dbReference>
<evidence type="ECO:0000259" key="20">
    <source>
        <dbReference type="PROSITE" id="PS50026"/>
    </source>
</evidence>
<feature type="domain" description="EGF-like" evidence="20">
    <location>
        <begin position="520"/>
        <end position="555"/>
    </location>
</feature>
<feature type="domain" description="EGF-like" evidence="20">
    <location>
        <begin position="258"/>
        <end position="295"/>
    </location>
</feature>
<dbReference type="FunFam" id="2.10.25.10:FF:000122">
    <property type="entry name" value="Protein crumbs homolog 2"/>
    <property type="match status" value="1"/>
</dbReference>
<dbReference type="InterPro" id="IPR018097">
    <property type="entry name" value="EGF_Ca-bd_CS"/>
</dbReference>
<dbReference type="Pfam" id="PF00054">
    <property type="entry name" value="Laminin_G_1"/>
    <property type="match status" value="2"/>
</dbReference>
<feature type="domain" description="EGF-like" evidence="20">
    <location>
        <begin position="220"/>
        <end position="256"/>
    </location>
</feature>
<feature type="domain" description="EGF-like" evidence="20">
    <location>
        <begin position="182"/>
        <end position="218"/>
    </location>
</feature>
<feature type="disulfide bond" evidence="17">
    <location>
        <begin position="361"/>
        <end position="370"/>
    </location>
</feature>
<evidence type="ECO:0000256" key="12">
    <source>
        <dbReference type="ARBA" id="ARBA00023136"/>
    </source>
</evidence>
<dbReference type="GO" id="GO:0048565">
    <property type="term" value="P:digestive tract development"/>
    <property type="evidence" value="ECO:0007669"/>
    <property type="project" value="UniProtKB-ARBA"/>
</dbReference>
<feature type="disulfide bond" evidence="17">
    <location>
        <begin position="1405"/>
        <end position="1414"/>
    </location>
</feature>
<dbReference type="FunFam" id="2.10.25.10:FF:000391">
    <property type="entry name" value="Weary, isoform C"/>
    <property type="match status" value="2"/>
</dbReference>
<feature type="domain" description="EGF-like" evidence="20">
    <location>
        <begin position="811"/>
        <end position="847"/>
    </location>
</feature>
<keyword evidence="4" id="KW-1003">Cell membrane</keyword>
<dbReference type="InterPro" id="IPR000152">
    <property type="entry name" value="EGF-type_Asp/Asn_hydroxyl_site"/>
</dbReference>
<dbReference type="Pfam" id="PF00008">
    <property type="entry name" value="EGF"/>
    <property type="match status" value="14"/>
</dbReference>
<dbReference type="PROSITE" id="PS00022">
    <property type="entry name" value="EGF_1"/>
    <property type="match status" value="23"/>
</dbReference>
<dbReference type="SMART" id="SM00282">
    <property type="entry name" value="LamG"/>
    <property type="match status" value="3"/>
</dbReference>
<evidence type="ECO:0000256" key="15">
    <source>
        <dbReference type="ARBA" id="ARBA00023273"/>
    </source>
</evidence>
<feature type="disulfide bond" evidence="17">
    <location>
        <begin position="438"/>
        <end position="447"/>
    </location>
</feature>
<keyword evidence="9" id="KW-0106">Calcium</keyword>
<keyword evidence="8" id="KW-0677">Repeat</keyword>
<feature type="disulfide bond" evidence="17">
    <location>
        <begin position="1443"/>
        <end position="1452"/>
    </location>
</feature>
<feature type="domain" description="EGF-like" evidence="20">
    <location>
        <begin position="557"/>
        <end position="593"/>
    </location>
</feature>
<keyword evidence="5 17" id="KW-0245">EGF-like domain</keyword>
<reference evidence="21 22" key="1">
    <citation type="submission" date="2022-12" db="EMBL/GenBank/DDBJ databases">
        <title>Chromosome-level genome assembly of true bugs.</title>
        <authorList>
            <person name="Ma L."/>
            <person name="Li H."/>
        </authorList>
    </citation>
    <scope>NUCLEOTIDE SEQUENCE [LARGE SCALE GENOMIC DNA]</scope>
    <source>
        <strain evidence="21">Lab_2022b</strain>
    </source>
</reference>
<feature type="disulfide bond" evidence="17">
    <location>
        <begin position="1601"/>
        <end position="1610"/>
    </location>
</feature>
<feature type="domain" description="EGF-like" evidence="20">
    <location>
        <begin position="1049"/>
        <end position="1085"/>
    </location>
</feature>
<dbReference type="GO" id="GO:0008347">
    <property type="term" value="P:glial cell migration"/>
    <property type="evidence" value="ECO:0007669"/>
    <property type="project" value="UniProtKB-ARBA"/>
</dbReference>
<dbReference type="InterPro" id="IPR009030">
    <property type="entry name" value="Growth_fac_rcpt_cys_sf"/>
</dbReference>
<dbReference type="GO" id="GO:0032991">
    <property type="term" value="C:protein-containing complex"/>
    <property type="evidence" value="ECO:0007669"/>
    <property type="project" value="UniProtKB-ARBA"/>
</dbReference>
<comment type="caution">
    <text evidence="17">Lacks conserved residue(s) required for the propagation of feature annotation.</text>
</comment>
<feature type="domain" description="EGF-like" evidence="20">
    <location>
        <begin position="297"/>
        <end position="333"/>
    </location>
</feature>
<dbReference type="PANTHER" id="PTHR12916:SF4">
    <property type="entry name" value="UNINFLATABLE, ISOFORM C"/>
    <property type="match status" value="1"/>
</dbReference>
<dbReference type="GO" id="GO:0007498">
    <property type="term" value="P:mesoderm development"/>
    <property type="evidence" value="ECO:0007669"/>
    <property type="project" value="UniProtKB-ARBA"/>
</dbReference>
<evidence type="ECO:0000256" key="2">
    <source>
        <dbReference type="ARBA" id="ARBA00004316"/>
    </source>
</evidence>
<feature type="domain" description="EGF-like" evidence="20">
    <location>
        <begin position="1612"/>
        <end position="1651"/>
    </location>
</feature>
<dbReference type="GO" id="GO:0006357">
    <property type="term" value="P:regulation of transcription by RNA polymerase II"/>
    <property type="evidence" value="ECO:0007669"/>
    <property type="project" value="UniProtKB-ARBA"/>
</dbReference>
<feature type="disulfide bond" evidence="17">
    <location>
        <begin position="1367"/>
        <end position="1376"/>
    </location>
</feature>
<feature type="domain" description="EGF-like" evidence="20">
    <location>
        <begin position="373"/>
        <end position="410"/>
    </location>
</feature>
<dbReference type="InterPro" id="IPR001881">
    <property type="entry name" value="EGF-like_Ca-bd_dom"/>
</dbReference>
<feature type="domain" description="EGF-like" evidence="20">
    <location>
        <begin position="1535"/>
        <end position="1572"/>
    </location>
</feature>
<feature type="disulfide bond" evidence="17">
    <location>
        <begin position="92"/>
        <end position="101"/>
    </location>
</feature>
<dbReference type="SUPFAM" id="SSF57196">
    <property type="entry name" value="EGF/Laminin"/>
    <property type="match status" value="18"/>
</dbReference>
<dbReference type="GO" id="GO:0050877">
    <property type="term" value="P:nervous system process"/>
    <property type="evidence" value="ECO:0007669"/>
    <property type="project" value="UniProtKB-ARBA"/>
</dbReference>
<dbReference type="FunFam" id="2.10.25.10:FF:000327">
    <property type="entry name" value="neurogenic locus notch homolog protein 4"/>
    <property type="match status" value="1"/>
</dbReference>
<feature type="disulfide bond" evidence="17">
    <location>
        <begin position="626"/>
        <end position="635"/>
    </location>
</feature>
<dbReference type="GO" id="GO:0007219">
    <property type="term" value="P:Notch signaling pathway"/>
    <property type="evidence" value="ECO:0007669"/>
    <property type="project" value="UniProtKB-KW"/>
</dbReference>
<feature type="domain" description="EGF-like" evidence="20">
    <location>
        <begin position="1497"/>
        <end position="1533"/>
    </location>
</feature>
<dbReference type="PROSITE" id="PS50026">
    <property type="entry name" value="EGF_3"/>
    <property type="match status" value="25"/>
</dbReference>
<accession>A0AAW1DQK4</accession>
<dbReference type="PRINTS" id="PR00010">
    <property type="entry name" value="EGFBLOOD"/>
</dbReference>
<feature type="disulfide bond" evidence="17">
    <location>
        <begin position="208"/>
        <end position="217"/>
    </location>
</feature>
<dbReference type="FunFam" id="2.10.25.10:FF:000039">
    <property type="entry name" value="Crumbs cell polarity complex component 1"/>
    <property type="match status" value="2"/>
</dbReference>
<evidence type="ECO:0000256" key="5">
    <source>
        <dbReference type="ARBA" id="ARBA00022536"/>
    </source>
</evidence>
<dbReference type="PROSITE" id="PS50025">
    <property type="entry name" value="LAM_G_DOMAIN"/>
    <property type="match status" value="3"/>
</dbReference>
<feature type="domain" description="EGF-like" evidence="20">
    <location>
        <begin position="1574"/>
        <end position="1611"/>
    </location>
</feature>
<comment type="caution">
    <text evidence="21">The sequence shown here is derived from an EMBL/GenBank/DDBJ whole genome shotgun (WGS) entry which is preliminary data.</text>
</comment>
<evidence type="ECO:0000256" key="10">
    <source>
        <dbReference type="ARBA" id="ARBA00022976"/>
    </source>
</evidence>
<dbReference type="FunFam" id="2.10.25.10:FF:000143">
    <property type="entry name" value="Protein crumbs 1"/>
    <property type="match status" value="1"/>
</dbReference>
<feature type="domain" description="Laminin G" evidence="19">
    <location>
        <begin position="854"/>
        <end position="1053"/>
    </location>
</feature>
<feature type="disulfide bond" evidence="17">
    <location>
        <begin position="170"/>
        <end position="179"/>
    </location>
</feature>
<feature type="disulfide bond" evidence="17">
    <location>
        <begin position="323"/>
        <end position="332"/>
    </location>
</feature>
<evidence type="ECO:0000256" key="3">
    <source>
        <dbReference type="ARBA" id="ARBA00022473"/>
    </source>
</evidence>
<evidence type="ECO:0008006" key="23">
    <source>
        <dbReference type="Google" id="ProtNLM"/>
    </source>
</evidence>
<dbReference type="InterPro" id="IPR013032">
    <property type="entry name" value="EGF-like_CS"/>
</dbReference>
<dbReference type="CDD" id="cd00110">
    <property type="entry name" value="LamG"/>
    <property type="match status" value="2"/>
</dbReference>
<evidence type="ECO:0000259" key="19">
    <source>
        <dbReference type="PROSITE" id="PS50025"/>
    </source>
</evidence>
<feature type="domain" description="EGF-like" evidence="20">
    <location>
        <begin position="595"/>
        <end position="636"/>
    </location>
</feature>
<dbReference type="Pfam" id="PF12661">
    <property type="entry name" value="hEGF"/>
    <property type="match status" value="3"/>
</dbReference>
<keyword evidence="15" id="KW-0966">Cell projection</keyword>
<feature type="domain" description="EGF-like" evidence="20">
    <location>
        <begin position="335"/>
        <end position="371"/>
    </location>
</feature>
<proteinExistence type="inferred from homology"/>
<dbReference type="FunFam" id="2.10.25.10:FF:000279">
    <property type="entry name" value="Neurogenic locus notch 1"/>
    <property type="match status" value="1"/>
</dbReference>
<dbReference type="Gene3D" id="2.60.120.200">
    <property type="match status" value="3"/>
</dbReference>
<feature type="domain" description="EGF-like" evidence="20">
    <location>
        <begin position="1456"/>
        <end position="1494"/>
    </location>
</feature>
<dbReference type="FunFam" id="2.10.25.10:FF:000080">
    <property type="entry name" value="Neurogenic locus notch 1"/>
    <property type="match status" value="1"/>
</dbReference>
<dbReference type="GO" id="GO:0007548">
    <property type="term" value="P:sex differentiation"/>
    <property type="evidence" value="ECO:0007669"/>
    <property type="project" value="UniProtKB-ARBA"/>
</dbReference>
<dbReference type="Proteomes" id="UP001461498">
    <property type="component" value="Unassembled WGS sequence"/>
</dbReference>
<dbReference type="PROSITE" id="PS00010">
    <property type="entry name" value="ASX_HYDROXYL"/>
    <property type="match status" value="17"/>
</dbReference>
<evidence type="ECO:0000256" key="4">
    <source>
        <dbReference type="ARBA" id="ARBA00022475"/>
    </source>
</evidence>
<keyword evidence="7" id="KW-0732">Signal</keyword>
<keyword evidence="14" id="KW-0325">Glycoprotein</keyword>
<dbReference type="GO" id="GO:0016324">
    <property type="term" value="C:apical plasma membrane"/>
    <property type="evidence" value="ECO:0007669"/>
    <property type="project" value="UniProtKB-SubCell"/>
</dbReference>
<dbReference type="Pfam" id="PF07645">
    <property type="entry name" value="EGF_CA"/>
    <property type="match status" value="1"/>
</dbReference>
<feature type="disulfide bond" evidence="17">
    <location>
        <begin position="285"/>
        <end position="294"/>
    </location>
</feature>
<feature type="disulfide bond" evidence="17">
    <location>
        <begin position="524"/>
        <end position="534"/>
    </location>
</feature>
<feature type="disulfide bond" evidence="17">
    <location>
        <begin position="246"/>
        <end position="255"/>
    </location>
</feature>
<evidence type="ECO:0000256" key="1">
    <source>
        <dbReference type="ARBA" id="ARBA00004247"/>
    </source>
</evidence>
<dbReference type="FunFam" id="2.10.25.10:FF:000208">
    <property type="entry name" value="Crumbs 2, cell polarity complex component"/>
    <property type="match status" value="1"/>
</dbReference>
<gene>
    <name evidence="21" type="ORF">O3M35_000110</name>
</gene>
<evidence type="ECO:0000256" key="6">
    <source>
        <dbReference type="ARBA" id="ARBA00022692"/>
    </source>
</evidence>
<dbReference type="GO" id="GO:0009986">
    <property type="term" value="C:cell surface"/>
    <property type="evidence" value="ECO:0007669"/>
    <property type="project" value="UniProtKB-ARBA"/>
</dbReference>
<keyword evidence="13 17" id="KW-1015">Disulfide bond</keyword>
<dbReference type="CDD" id="cd00054">
    <property type="entry name" value="EGF_CA"/>
    <property type="match status" value="18"/>
</dbReference>
<dbReference type="SMART" id="SM00181">
    <property type="entry name" value="EGF"/>
    <property type="match status" value="25"/>
</dbReference>
<dbReference type="FunFam" id="2.60.120.200:FF:000143">
    <property type="entry name" value="Crumbs, isoform D"/>
    <property type="match status" value="1"/>
</dbReference>
<feature type="transmembrane region" description="Helical" evidence="18">
    <location>
        <begin position="1664"/>
        <end position="1687"/>
    </location>
</feature>
<dbReference type="SUPFAM" id="SSF57184">
    <property type="entry name" value="Growth factor receptor domain"/>
    <property type="match status" value="1"/>
</dbReference>
<dbReference type="SUPFAM" id="SSF49899">
    <property type="entry name" value="Concanavalin A-like lectins/glucanases"/>
    <property type="match status" value="3"/>
</dbReference>
<dbReference type="FunFam" id="2.10.25.10:FF:000123">
    <property type="entry name" value="Crumbs homolog 1 (Drosophila)"/>
    <property type="match status" value="1"/>
</dbReference>
<feature type="domain" description="EGF-like" evidence="20">
    <location>
        <begin position="412"/>
        <end position="448"/>
    </location>
</feature>
<comment type="subcellular location">
    <subcellularLocation>
        <location evidence="1">Apical cell membrane</location>
        <topology evidence="1">Single-pass type I membrane protein</topology>
    </subcellularLocation>
    <subcellularLocation>
        <location evidence="2">Cell projection</location>
    </subcellularLocation>
</comment>
<feature type="disulfide bond" evidence="17">
    <location>
        <begin position="837"/>
        <end position="846"/>
    </location>
</feature>
<evidence type="ECO:0000256" key="17">
    <source>
        <dbReference type="PROSITE-ProRule" id="PRU00076"/>
    </source>
</evidence>
<sequence>MEAGESYFCLCKHGYTGKDCNIPISCSASPCQHSYGCFDFPGGYYCICDAGWTGANCNQELLIDDTTTSCSSNTCSHHGTCTLTLGSFTCVCNHGYTGARCEINIDECLSSPCQNGGTCFDGVNGYLCNCTADFMGNNCELPFDACALKPCQNNASCYHTNDKKNYYCECINGFEGLHCENNKDDCAKNPCPPNTVCVDGINSYECRCPNGRAGPDCSEDVALCSSSPCLNGGTCIDSPGNYTCICPKGYKGLNCDHDVNECDENPGLCNNGICVNQPGTYQCFCTPGFSGDHCEIDFDECLSHPCFNGATCENKINGFNCICTLGYTGKDCSININECDSNPCVSGSTCKDEIATFSCICPPGLTGRLCETNIDDCESSPCQNGGLCIDGLNSYSCNCTDTGYEGQHCELNIDECVSNPCKNGAQCRDLVKGYLCDCFPGYTGINCETDINECESNPCHHGGTCKERSIISYYVPNYTPNPNFMNITSSVFEQTFDYSTAAGYECVCMSGVTGANCEININECESSPCRYGLCVDHIDGYTCECEDGFEGEHCEIDIDECARYTPCVHGTCIDQRAGYFCSCDSKYGGKNCSVELTGCLTNHCLNNGTCKPYLENENIHKFNCSCPNGFQGPICEKVTTMSLNGSSYVMVNTTREEGYDIQLRFKTTLPNGLLAIGKGSTFYILELVQGRLNLHSSLLNKWEGVFIGSKLNDSNWQKVFVAINSSHLVLAANEEQTIYPINLNEGANASHTSFPTTYLGGTISYLRQLSHGPPSFVGCVQDVTINGHWVLPQDSGTQPVSFVGVEVGCKREPQCDPNPCHSGGHCTDLWRNFSCSCERPYLGHTCQYNLTAATFGHENITDSVVTVLVDQNARRAVRSIMDISMFIRTREENGGIFYLGSKPETVPYPEETVIAAQLQGGELQVTIQFNGTPESYGVAGVRLDNGHNHLIQVIRNVTLVSVRINGTEYFRKTIGATGQLDLQVLQLGAIPGSSSERNFKGIIQDVQMSNGSRTMVVEFYPLSAKDLDIPLPLGKVIFNESLVLKGIVSDDSCRDEPCMHGGTCTVTWNDFSCICTVGYKGKQCQEMEFCQVQDCPPGSECRNLNHGYECVANITIYEPSGMNTGLRYKLMRGEQELPLDEITIAYRSRTGGYLLQIGPDAENKHMYVYVYNDQITVSWDMGAGEEVKHITKEERNGDWTTILLKIKDNTISGGILGPLDDSSHQFSTNFSQPVWENLISTANISIGGNLNQMSFDRHVYSTLNGDNNKVDFVHSEVNSDESGLMSASKSLEGVFRGCIGEIRIGGLLLPFFTQQEINATNTSSKDHFELLEGSSLGESLGCQLCFNEQCKNDGTCKNSTEEYICECKPGFAGDDCSENIDECLQNDCKNNSTCVDGLANYTCQCLPGWQGSLCDIEIDECASNPCQNNGTCIDLLAKFECICGPEFVGLQCELLKQITCENTPCHNNAECQDVVNPKTNDNFTCICQEGFQGVYCESAFCEITPCLNRGVCVSTAKNPVCDCAAGYTGRICETDVDECASSPCKHNALCQDEIASFTCDCSGTGFTGDTCDMDVDECAGNNPCGTAGNCINTIGSFHCSCTSEFCGINCAFQNPCINNPCEHGGTCAPRCAEKADYSCLCPEPYIGTNCTIEPELASSRAADIALIVIPILALLLIAGLVSLSIFVMMARKKRATRGTYSPSSQEYCNPRVELDNVIKPPPEERLI</sequence>
<feature type="domain" description="EGF-like" evidence="20">
    <location>
        <begin position="1417"/>
        <end position="1453"/>
    </location>
</feature>
<feature type="disulfide bond" evidence="17">
    <location>
        <begin position="48"/>
        <end position="57"/>
    </location>
</feature>
<keyword evidence="10" id="KW-0914">Notch signaling pathway</keyword>
<evidence type="ECO:0000256" key="18">
    <source>
        <dbReference type="SAM" id="Phobius"/>
    </source>
</evidence>
<dbReference type="GO" id="GO:0010631">
    <property type="term" value="P:epithelial cell migration"/>
    <property type="evidence" value="ECO:0007669"/>
    <property type="project" value="UniProtKB-ARBA"/>
</dbReference>
<feature type="disulfide bond" evidence="17">
    <location>
        <begin position="545"/>
        <end position="554"/>
    </location>
</feature>
<dbReference type="InterPro" id="IPR049883">
    <property type="entry name" value="NOTCH1_EGF-like"/>
</dbReference>
<protein>
    <recommendedName>
        <fullName evidence="23">CRUMBS</fullName>
    </recommendedName>
</protein>
<name>A0AAW1DQK4_9HEMI</name>
<feature type="domain" description="EGF-like" evidence="20">
    <location>
        <begin position="66"/>
        <end position="102"/>
    </location>
</feature>
<dbReference type="GO" id="GO:0048732">
    <property type="term" value="P:gland development"/>
    <property type="evidence" value="ECO:0007669"/>
    <property type="project" value="UniProtKB-ARBA"/>
</dbReference>
<feature type="domain" description="Laminin G" evidence="19">
    <location>
        <begin position="638"/>
        <end position="809"/>
    </location>
</feature>
<feature type="domain" description="EGF-like" evidence="20">
    <location>
        <begin position="104"/>
        <end position="140"/>
    </location>
</feature>
<dbReference type="GO" id="GO:0005509">
    <property type="term" value="F:calcium ion binding"/>
    <property type="evidence" value="ECO:0007669"/>
    <property type="project" value="InterPro"/>
</dbReference>
<organism evidence="21 22">
    <name type="scientific">Rhynocoris fuscipes</name>
    <dbReference type="NCBI Taxonomy" id="488301"/>
    <lineage>
        <taxon>Eukaryota</taxon>
        <taxon>Metazoa</taxon>
        <taxon>Ecdysozoa</taxon>
        <taxon>Arthropoda</taxon>
        <taxon>Hexapoda</taxon>
        <taxon>Insecta</taxon>
        <taxon>Pterygota</taxon>
        <taxon>Neoptera</taxon>
        <taxon>Paraneoptera</taxon>
        <taxon>Hemiptera</taxon>
        <taxon>Heteroptera</taxon>
        <taxon>Panheteroptera</taxon>
        <taxon>Cimicomorpha</taxon>
        <taxon>Reduviidae</taxon>
        <taxon>Harpactorinae</taxon>
        <taxon>Harpactorini</taxon>
        <taxon>Rhynocoris</taxon>
    </lineage>
</organism>
<dbReference type="GO" id="GO:0042995">
    <property type="term" value="C:cell projection"/>
    <property type="evidence" value="ECO:0007669"/>
    <property type="project" value="UniProtKB-SubCell"/>
</dbReference>
<feature type="disulfide bond" evidence="17">
    <location>
        <begin position="1075"/>
        <end position="1084"/>
    </location>
</feature>
<dbReference type="FunFam" id="2.10.25.10:FF:000095">
    <property type="entry name" value="Notch, isoform B"/>
    <property type="match status" value="1"/>
</dbReference>
<evidence type="ECO:0000256" key="14">
    <source>
        <dbReference type="ARBA" id="ARBA00023180"/>
    </source>
</evidence>
<evidence type="ECO:0000313" key="21">
    <source>
        <dbReference type="EMBL" id="KAK9511458.1"/>
    </source>
</evidence>
<feature type="domain" description="Laminin G" evidence="19">
    <location>
        <begin position="1115"/>
        <end position="1342"/>
    </location>
</feature>
<dbReference type="GO" id="GO:0022407">
    <property type="term" value="P:regulation of cell-cell adhesion"/>
    <property type="evidence" value="ECO:0007669"/>
    <property type="project" value="UniProtKB-ARBA"/>
</dbReference>
<feature type="disulfide bond" evidence="17">
    <location>
        <begin position="11"/>
        <end position="20"/>
    </location>
</feature>
<dbReference type="GO" id="GO:0007163">
    <property type="term" value="P:establishment or maintenance of cell polarity"/>
    <property type="evidence" value="ECO:0007669"/>
    <property type="project" value="UniProtKB-ARBA"/>
</dbReference>
<feature type="domain" description="EGF-like" evidence="20">
    <location>
        <begin position="1379"/>
        <end position="1415"/>
    </location>
</feature>
<feature type="disulfide bond" evidence="17">
    <location>
        <begin position="130"/>
        <end position="139"/>
    </location>
</feature>
<dbReference type="PROSITE" id="PS01187">
    <property type="entry name" value="EGF_CA"/>
    <property type="match status" value="9"/>
</dbReference>
<dbReference type="FunFam" id="2.10.25.10:FF:000173">
    <property type="entry name" value="Neurogenic locus notch protein 2"/>
    <property type="match status" value="1"/>
</dbReference>
<comment type="similarity">
    <text evidence="16">Belongs to the Crumbs protein family.</text>
</comment>
<keyword evidence="22" id="KW-1185">Reference proteome</keyword>
<evidence type="ECO:0000313" key="22">
    <source>
        <dbReference type="Proteomes" id="UP001461498"/>
    </source>
</evidence>
<keyword evidence="11 18" id="KW-1133">Transmembrane helix</keyword>
<feature type="domain" description="EGF-like" evidence="20">
    <location>
        <begin position="1"/>
        <end position="21"/>
    </location>
</feature>
<dbReference type="GO" id="GO:0048568">
    <property type="term" value="P:embryonic organ development"/>
    <property type="evidence" value="ECO:0007669"/>
    <property type="project" value="UniProtKB-ARBA"/>
</dbReference>
<dbReference type="GO" id="GO:0048608">
    <property type="term" value="P:reproductive structure development"/>
    <property type="evidence" value="ECO:0007669"/>
    <property type="project" value="UniProtKB-ARBA"/>
</dbReference>
<dbReference type="PANTHER" id="PTHR12916">
    <property type="entry name" value="CYTOCHROME C OXIDASE POLYPEPTIDE VIC-2"/>
    <property type="match status" value="1"/>
</dbReference>
<dbReference type="GO" id="GO:0005911">
    <property type="term" value="C:cell-cell junction"/>
    <property type="evidence" value="ECO:0007669"/>
    <property type="project" value="UniProtKB-ARBA"/>
</dbReference>
<feature type="disulfide bond" evidence="17">
    <location>
        <begin position="1641"/>
        <end position="1650"/>
    </location>
</feature>
<dbReference type="SMART" id="SM00179">
    <property type="entry name" value="EGF_CA"/>
    <property type="match status" value="23"/>
</dbReference>
<feature type="disulfide bond" evidence="17">
    <location>
        <begin position="1523"/>
        <end position="1532"/>
    </location>
</feature>
<evidence type="ECO:0000256" key="7">
    <source>
        <dbReference type="ARBA" id="ARBA00022729"/>
    </source>
</evidence>
<dbReference type="InterPro" id="IPR000742">
    <property type="entry name" value="EGF"/>
</dbReference>
<feature type="disulfide bond" evidence="17">
    <location>
        <begin position="151"/>
        <end position="168"/>
    </location>
</feature>
<dbReference type="GO" id="GO:0010160">
    <property type="term" value="P:formation of animal organ boundary"/>
    <property type="evidence" value="ECO:0007669"/>
    <property type="project" value="UniProtKB-ARBA"/>
</dbReference>
<evidence type="ECO:0000256" key="8">
    <source>
        <dbReference type="ARBA" id="ARBA00022737"/>
    </source>
</evidence>
<evidence type="ECO:0000256" key="16">
    <source>
        <dbReference type="ARBA" id="ARBA00060989"/>
    </source>
</evidence>
<evidence type="ECO:0000256" key="11">
    <source>
        <dbReference type="ARBA" id="ARBA00022989"/>
    </source>
</evidence>
<feature type="domain" description="EGF-like" evidence="20">
    <location>
        <begin position="142"/>
        <end position="180"/>
    </location>
</feature>
<dbReference type="InterPro" id="IPR013320">
    <property type="entry name" value="ConA-like_dom_sf"/>
</dbReference>
<evidence type="ECO:0000256" key="13">
    <source>
        <dbReference type="ARBA" id="ARBA00023157"/>
    </source>
</evidence>
<keyword evidence="12 18" id="KW-0472">Membrane</keyword>
<keyword evidence="3" id="KW-0217">Developmental protein</keyword>
<dbReference type="InterPro" id="IPR001791">
    <property type="entry name" value="Laminin_G"/>
</dbReference>
<evidence type="ECO:0000256" key="9">
    <source>
        <dbReference type="ARBA" id="ARBA00022837"/>
    </source>
</evidence>